<dbReference type="SUPFAM" id="SSF56801">
    <property type="entry name" value="Acetyl-CoA synthetase-like"/>
    <property type="match status" value="1"/>
</dbReference>
<dbReference type="NCBIfam" id="TIGR01733">
    <property type="entry name" value="AA-adenyl-dom"/>
    <property type="match status" value="1"/>
</dbReference>
<feature type="region of interest" description="Disordered" evidence="1">
    <location>
        <begin position="124"/>
        <end position="156"/>
    </location>
</feature>
<dbReference type="InterPro" id="IPR023213">
    <property type="entry name" value="CAT-like_dom_sf"/>
</dbReference>
<dbReference type="Gene3D" id="3.30.300.30">
    <property type="match status" value="1"/>
</dbReference>
<evidence type="ECO:0000313" key="4">
    <source>
        <dbReference type="EMBL" id="BCZ25602.1"/>
    </source>
</evidence>
<dbReference type="PROSITE" id="PS00455">
    <property type="entry name" value="AMP_BINDING"/>
    <property type="match status" value="1"/>
</dbReference>
<dbReference type="AlphaFoldDB" id="A0A8D6HJP0"/>
<dbReference type="UniPathway" id="UPA00011"/>
<dbReference type="Gene3D" id="3.30.559.30">
    <property type="entry name" value="Nonribosomal peptide synthetase, condensation domain"/>
    <property type="match status" value="1"/>
</dbReference>
<feature type="compositionally biased region" description="Basic residues" evidence="1">
    <location>
        <begin position="861"/>
        <end position="875"/>
    </location>
</feature>
<dbReference type="GO" id="GO:0043041">
    <property type="term" value="P:amino acid activation for nonribosomal peptide biosynthetic process"/>
    <property type="evidence" value="ECO:0007669"/>
    <property type="project" value="TreeGrafter"/>
</dbReference>
<evidence type="ECO:0008006" key="5">
    <source>
        <dbReference type="Google" id="ProtNLM"/>
    </source>
</evidence>
<name>A0A8D6HJP0_9MYCO</name>
<dbReference type="InterPro" id="IPR045851">
    <property type="entry name" value="AMP-bd_C_sf"/>
</dbReference>
<protein>
    <recommendedName>
        <fullName evidence="5">Phenyloxazoline synthase MbtB</fullName>
    </recommendedName>
</protein>
<evidence type="ECO:0000256" key="1">
    <source>
        <dbReference type="SAM" id="MobiDB-lite"/>
    </source>
</evidence>
<dbReference type="EMBL" id="AP024830">
    <property type="protein sequence ID" value="BCZ25602.1"/>
    <property type="molecule type" value="Genomic_DNA"/>
</dbReference>
<dbReference type="GO" id="GO:0031177">
    <property type="term" value="F:phosphopantetheine binding"/>
    <property type="evidence" value="ECO:0007669"/>
    <property type="project" value="TreeGrafter"/>
</dbReference>
<organism evidence="4">
    <name type="scientific">Mycobacterium senriense</name>
    <dbReference type="NCBI Taxonomy" id="2775496"/>
    <lineage>
        <taxon>Bacteria</taxon>
        <taxon>Bacillati</taxon>
        <taxon>Actinomycetota</taxon>
        <taxon>Actinomycetes</taxon>
        <taxon>Mycobacteriales</taxon>
        <taxon>Mycobacteriaceae</taxon>
        <taxon>Mycobacterium</taxon>
        <taxon>Mycobacterium avium complex (MAC)</taxon>
    </lineage>
</organism>
<dbReference type="Gene3D" id="3.40.50.12780">
    <property type="entry name" value="N-terminal domain of ligase-like"/>
    <property type="match status" value="1"/>
</dbReference>
<feature type="region of interest" description="Disordered" evidence="1">
    <location>
        <begin position="779"/>
        <end position="927"/>
    </location>
</feature>
<sequence length="927" mass="99191">MLVAVVHHIAADGWSIGPLIRDLGVAYSSRCAGQPPGWAPLPVQYVDYTLWQRAQLGDLDDSDSPIAAQLDYWEQALAGLPERLQLPTDRPLPAGGRSARVQRHRGFSGRAAAAGCTIGPRAQYNQFHGDSGRRGGAVVEGQRQPRGGRRVPQSPDDATPHWTNWWVFFINTLVLRVDVSKDPTTAELLDQVRRRSLAAYEHQDVPFEVLVERLNPSRSLAHHPLIQVMVGWQFAGDSDPAAELALEGLQVTSLPVNTRTARMDLAFSLAERFTEGGDPAGIGGTVEFRTDVFDAASVHALVGRLERVLVAMTADPAQRISSIDVLDEGEHARLDELGNRAVLTQPATEASIPAVFAEQVTRAPDAVAVTFEGRSLTYRELDAAANRLAHLLAGHGAGPGQSVALLFSRSADAIVAILAVLKTGAAYLPMDPALPAARIEFMVADSGPIAAITTACLRSRFDKCELAVFDFDDPRVDSQPNTALPNPAPDDLAHIVYTSGTTGVPKGVTVTHHNVTQMFDALDIGVELAPHQVWTQFHSYAFDFSVWEIWGALLFGGRLVVVPDSVARTPEDFHAMLVDQQVTVLTQTPSAVGMLSPQGLESAALVIGAEPCPVELVNRWAPGRVMVNVYGPTETTMWASKSAPLAAGSGPPPIGSPIAWAAFFVLDAWLNPVPAGVIGELYLAGRGVGVGYVRRAGLTGSRFVACPFGGPGTRMYRTGDLVRWGPDGQLHYLGRADEQVKIRGYRIELGEIQTALSALDGVEQAAVIAREDRPGDKRLVGYITGTADPHPGADRPGRAATGLHDPGGGGSHPGAATDPQRQTRHPRPARAGIHRWSLSASGQRHRGDPGRHLRPGAGARPGRHRRLLLRPGRRQHLVDAGSGPRPGGGADLPPPATSSSSRPWPGWPGWPRSPTASPGWSMRVSGR</sequence>
<dbReference type="InterPro" id="IPR020845">
    <property type="entry name" value="AMP-binding_CS"/>
</dbReference>
<reference evidence="4" key="2">
    <citation type="submission" date="2021-07" db="EMBL/GenBank/DDBJ databases">
        <authorList>
            <person name="Matsumoto Y."/>
            <person name="Motooka D."/>
            <person name="Nakamura S."/>
        </authorList>
    </citation>
    <scope>NUCLEOTIDE SEQUENCE</scope>
    <source>
        <strain evidence="4">TY59</strain>
    </source>
</reference>
<feature type="domain" description="AMP-dependent synthetase/ligase" evidence="2">
    <location>
        <begin position="356"/>
        <end position="692"/>
    </location>
</feature>
<dbReference type="SUPFAM" id="SSF52777">
    <property type="entry name" value="CoA-dependent acyltransferases"/>
    <property type="match status" value="2"/>
</dbReference>
<dbReference type="PANTHER" id="PTHR45527">
    <property type="entry name" value="NONRIBOSOMAL PEPTIDE SYNTHETASE"/>
    <property type="match status" value="1"/>
</dbReference>
<feature type="compositionally biased region" description="Low complexity" evidence="1">
    <location>
        <begin position="139"/>
        <end position="155"/>
    </location>
</feature>
<feature type="domain" description="Condensation" evidence="3">
    <location>
        <begin position="168"/>
        <end position="334"/>
    </location>
</feature>
<feature type="region of interest" description="Disordered" evidence="1">
    <location>
        <begin position="85"/>
        <end position="104"/>
    </location>
</feature>
<reference evidence="4" key="1">
    <citation type="submission" date="2021-07" db="EMBL/GenBank/DDBJ databases">
        <title>Complete genome sequence of nontuberculous Mycobacterium sp. TY59.</title>
        <authorList>
            <person name="Fukushima K."/>
        </authorList>
    </citation>
    <scope>NUCLEOTIDE SEQUENCE</scope>
    <source>
        <strain evidence="4">TY59</strain>
    </source>
</reference>
<dbReference type="Gene3D" id="3.30.559.10">
    <property type="entry name" value="Chloramphenicol acetyltransferase-like domain"/>
    <property type="match status" value="2"/>
</dbReference>
<dbReference type="InterPro" id="IPR001242">
    <property type="entry name" value="Condensation_dom"/>
</dbReference>
<evidence type="ECO:0000259" key="3">
    <source>
        <dbReference type="Pfam" id="PF00668"/>
    </source>
</evidence>
<dbReference type="InterPro" id="IPR000873">
    <property type="entry name" value="AMP-dep_synth/lig_dom"/>
</dbReference>
<dbReference type="Pfam" id="PF00668">
    <property type="entry name" value="Condensation"/>
    <property type="match status" value="2"/>
</dbReference>
<dbReference type="Pfam" id="PF00501">
    <property type="entry name" value="AMP-binding"/>
    <property type="match status" value="1"/>
</dbReference>
<evidence type="ECO:0000259" key="2">
    <source>
        <dbReference type="Pfam" id="PF00501"/>
    </source>
</evidence>
<dbReference type="InterPro" id="IPR042099">
    <property type="entry name" value="ANL_N_sf"/>
</dbReference>
<dbReference type="GO" id="GO:0005829">
    <property type="term" value="C:cytosol"/>
    <property type="evidence" value="ECO:0007669"/>
    <property type="project" value="TreeGrafter"/>
</dbReference>
<dbReference type="GO" id="GO:0008610">
    <property type="term" value="P:lipid biosynthetic process"/>
    <property type="evidence" value="ECO:0007669"/>
    <property type="project" value="UniProtKB-ARBA"/>
</dbReference>
<dbReference type="GO" id="GO:0044550">
    <property type="term" value="P:secondary metabolite biosynthetic process"/>
    <property type="evidence" value="ECO:0007669"/>
    <property type="project" value="TreeGrafter"/>
</dbReference>
<feature type="compositionally biased region" description="Low complexity" evidence="1">
    <location>
        <begin position="898"/>
        <end position="914"/>
    </location>
</feature>
<accession>A0A8D6HJP0</accession>
<feature type="domain" description="Condensation" evidence="3">
    <location>
        <begin position="1"/>
        <end position="93"/>
    </location>
</feature>
<dbReference type="PANTHER" id="PTHR45527:SF14">
    <property type="entry name" value="PLIPASTATIN SYNTHASE SUBUNIT B"/>
    <property type="match status" value="1"/>
</dbReference>
<gene>
    <name evidence="4" type="ORF">MTY59_54570</name>
</gene>
<dbReference type="GO" id="GO:0003824">
    <property type="term" value="F:catalytic activity"/>
    <property type="evidence" value="ECO:0007669"/>
    <property type="project" value="InterPro"/>
</dbReference>
<dbReference type="InterPro" id="IPR010071">
    <property type="entry name" value="AA_adenyl_dom"/>
</dbReference>
<dbReference type="FunFam" id="3.40.50.12780:FF:000012">
    <property type="entry name" value="Non-ribosomal peptide synthetase"/>
    <property type="match status" value="1"/>
</dbReference>
<proteinExistence type="predicted"/>